<feature type="domain" description="Thiamine pyrophosphate enzyme central" evidence="10">
    <location>
        <begin position="200"/>
        <end position="309"/>
    </location>
</feature>
<evidence type="ECO:0000256" key="2">
    <source>
        <dbReference type="ARBA" id="ARBA00001964"/>
    </source>
</evidence>
<dbReference type="Pfam" id="PF02775">
    <property type="entry name" value="TPP_enzyme_C"/>
    <property type="match status" value="1"/>
</dbReference>
<dbReference type="InterPro" id="IPR012110">
    <property type="entry name" value="PDC/IPDC-like"/>
</dbReference>
<dbReference type="RefSeq" id="WP_211679795.1">
    <property type="nucleotide sequence ID" value="NZ_JAGRQH010000001.1"/>
</dbReference>
<gene>
    <name evidence="13" type="ORF">KB213_00305</name>
</gene>
<dbReference type="InterPro" id="IPR000399">
    <property type="entry name" value="TPP-bd_CS"/>
</dbReference>
<dbReference type="PIRSF" id="PIRSF036565">
    <property type="entry name" value="Pyruvt_ip_decrb"/>
    <property type="match status" value="1"/>
</dbReference>
<evidence type="ECO:0000256" key="3">
    <source>
        <dbReference type="ARBA" id="ARBA00007812"/>
    </source>
</evidence>
<evidence type="ECO:0000313" key="13">
    <source>
        <dbReference type="EMBL" id="MBR0558503.1"/>
    </source>
</evidence>
<accession>A0ABS5E4P7</accession>
<reference evidence="13 14" key="1">
    <citation type="submission" date="2021-04" db="EMBL/GenBank/DDBJ databases">
        <title>The complete genome sequence of Neokomagataea sp. TBRC 2177.</title>
        <authorList>
            <person name="Charoenyingcharoen P."/>
            <person name="Yukphan P."/>
        </authorList>
    </citation>
    <scope>NUCLEOTIDE SEQUENCE [LARGE SCALE GENOMIC DNA]</scope>
    <source>
        <strain evidence="13 14">TBRC 2177</strain>
    </source>
</reference>
<organism evidence="13 14">
    <name type="scientific">Neokomagataea anthophila</name>
    <dbReference type="NCBI Taxonomy" id="2826925"/>
    <lineage>
        <taxon>Bacteria</taxon>
        <taxon>Pseudomonadati</taxon>
        <taxon>Pseudomonadota</taxon>
        <taxon>Alphaproteobacteria</taxon>
        <taxon>Acetobacterales</taxon>
        <taxon>Acetobacteraceae</taxon>
        <taxon>Neokomagataea</taxon>
    </lineage>
</organism>
<keyword evidence="5" id="KW-0210">Decarboxylase</keyword>
<evidence type="ECO:0000256" key="6">
    <source>
        <dbReference type="ARBA" id="ARBA00022842"/>
    </source>
</evidence>
<evidence type="ECO:0000256" key="5">
    <source>
        <dbReference type="ARBA" id="ARBA00022793"/>
    </source>
</evidence>
<dbReference type="Gene3D" id="3.40.50.970">
    <property type="match status" value="2"/>
</dbReference>
<comment type="cofactor">
    <cofactor evidence="2">
        <name>thiamine diphosphate</name>
        <dbReference type="ChEBI" id="CHEBI:58937"/>
    </cofactor>
</comment>
<keyword evidence="7 9" id="KW-0786">Thiamine pyrophosphate</keyword>
<dbReference type="InterPro" id="IPR012001">
    <property type="entry name" value="Thiamin_PyroP_enz_TPP-bd_dom"/>
</dbReference>
<dbReference type="CDD" id="cd07038">
    <property type="entry name" value="TPP_PYR_PDC_IPDC_like"/>
    <property type="match status" value="1"/>
</dbReference>
<protein>
    <submittedName>
        <fullName evidence="13">Alpha-keto acid decarboxylase family protein</fullName>
    </submittedName>
</protein>
<evidence type="ECO:0000259" key="11">
    <source>
        <dbReference type="Pfam" id="PF02775"/>
    </source>
</evidence>
<keyword evidence="4" id="KW-0479">Metal-binding</keyword>
<feature type="domain" description="Thiamine pyrophosphate enzyme N-terminal TPP-binding" evidence="12">
    <location>
        <begin position="5"/>
        <end position="111"/>
    </location>
</feature>
<feature type="domain" description="Thiamine pyrophosphate enzyme TPP-binding" evidence="11">
    <location>
        <begin position="391"/>
        <end position="526"/>
    </location>
</feature>
<dbReference type="InterPro" id="IPR029035">
    <property type="entry name" value="DHS-like_NAD/FAD-binding_dom"/>
</dbReference>
<evidence type="ECO:0000256" key="7">
    <source>
        <dbReference type="ARBA" id="ARBA00023052"/>
    </source>
</evidence>
<dbReference type="InterPro" id="IPR029061">
    <property type="entry name" value="THDP-binding"/>
</dbReference>
<comment type="caution">
    <text evidence="13">The sequence shown here is derived from an EMBL/GenBank/DDBJ whole genome shotgun (WGS) entry which is preliminary data.</text>
</comment>
<dbReference type="Gene3D" id="3.40.50.1220">
    <property type="entry name" value="TPP-binding domain"/>
    <property type="match status" value="1"/>
</dbReference>
<comment type="cofactor">
    <cofactor evidence="1">
        <name>a metal cation</name>
        <dbReference type="ChEBI" id="CHEBI:25213"/>
    </cofactor>
</comment>
<evidence type="ECO:0000313" key="14">
    <source>
        <dbReference type="Proteomes" id="UP000677812"/>
    </source>
</evidence>
<evidence type="ECO:0000256" key="4">
    <source>
        <dbReference type="ARBA" id="ARBA00022723"/>
    </source>
</evidence>
<name>A0ABS5E4P7_9PROT</name>
<keyword evidence="8" id="KW-0456">Lyase</keyword>
<proteinExistence type="inferred from homology"/>
<keyword evidence="6" id="KW-0460">Magnesium</keyword>
<dbReference type="PANTHER" id="PTHR43452:SF30">
    <property type="entry name" value="PYRUVATE DECARBOXYLASE ISOZYME 1-RELATED"/>
    <property type="match status" value="1"/>
</dbReference>
<evidence type="ECO:0000256" key="8">
    <source>
        <dbReference type="ARBA" id="ARBA00023239"/>
    </source>
</evidence>
<dbReference type="Pfam" id="PF02776">
    <property type="entry name" value="TPP_enzyme_N"/>
    <property type="match status" value="1"/>
</dbReference>
<evidence type="ECO:0000256" key="1">
    <source>
        <dbReference type="ARBA" id="ARBA00001920"/>
    </source>
</evidence>
<dbReference type="SUPFAM" id="SSF52518">
    <property type="entry name" value="Thiamin diphosphate-binding fold (THDP-binding)"/>
    <property type="match status" value="2"/>
</dbReference>
<keyword evidence="14" id="KW-1185">Reference proteome</keyword>
<dbReference type="SUPFAM" id="SSF52467">
    <property type="entry name" value="DHS-like NAD/FAD-binding domain"/>
    <property type="match status" value="1"/>
</dbReference>
<evidence type="ECO:0000256" key="9">
    <source>
        <dbReference type="RuleBase" id="RU362132"/>
    </source>
</evidence>
<dbReference type="Pfam" id="PF00205">
    <property type="entry name" value="TPP_enzyme_M"/>
    <property type="match status" value="1"/>
</dbReference>
<dbReference type="CDD" id="cd02005">
    <property type="entry name" value="TPP_PDC_IPDC"/>
    <property type="match status" value="1"/>
</dbReference>
<comment type="similarity">
    <text evidence="3 9">Belongs to the TPP enzyme family.</text>
</comment>
<evidence type="ECO:0000259" key="10">
    <source>
        <dbReference type="Pfam" id="PF00205"/>
    </source>
</evidence>
<evidence type="ECO:0000259" key="12">
    <source>
        <dbReference type="Pfam" id="PF02776"/>
    </source>
</evidence>
<dbReference type="PANTHER" id="PTHR43452">
    <property type="entry name" value="PYRUVATE DECARBOXYLASE"/>
    <property type="match status" value="1"/>
</dbReference>
<dbReference type="InterPro" id="IPR047213">
    <property type="entry name" value="TPP_PYR_PDC_IPDC-like"/>
</dbReference>
<dbReference type="InterPro" id="IPR011766">
    <property type="entry name" value="TPP_enzyme_TPP-bd"/>
</dbReference>
<dbReference type="InterPro" id="IPR047214">
    <property type="entry name" value="TPP_PDC_IPDC"/>
</dbReference>
<sequence length="556" mass="61136">MKISIGQFLIERLVEAGCHRIYGVPGDYNLEFLELVEKDERIDFIGNCNELNAAYAADGDARISGFSTVLTTYGVGDLSTIAGIAGAYAEGVPVLSLSGAPPLEAIQTNALVHHTLADGNYDNVRKCFAEFTVAHTLITPENAYYEIDRVLAACLREKKPVYLQLPSDICYLEIEVPERGLVTRSTVTDQASLNNLTDVVLKQLAKAEKPLIMVDGLVRSHQLAEQLEAVITAFNIPFVALNSGKALISENHPLFLGMYGGKSAAQPVFNYVEEADCILAFGVRFVDATSSWFTQKYNVNAYIDIQAYSTRFQNVFFNGIAAQDLLKSLMKNAPSEHGYSLPHVASPQGQVVSADAAWCQDVFWQRMRQFFAKGDVIIAENGTSLVGLARSRFPEGVSFISQPIWGAIGYTLPSLLGAGMAAPQRRQFLFIGDGSFQVTAQELSTIIHQKMKPIIFLINNDGYTIERMILGENSSYNDVAAWKYHELPGVMAPEAKIRSTVVTNLQELDVVLAEAEKADELTFIEVCFERMDGPTGMAAFGKKACEYDYGFWGRDA</sequence>
<dbReference type="PROSITE" id="PS00187">
    <property type="entry name" value="TPP_ENZYMES"/>
    <property type="match status" value="1"/>
</dbReference>
<dbReference type="InterPro" id="IPR012000">
    <property type="entry name" value="Thiamin_PyroP_enz_cen_dom"/>
</dbReference>
<dbReference type="Proteomes" id="UP000677812">
    <property type="component" value="Unassembled WGS sequence"/>
</dbReference>
<dbReference type="EMBL" id="JAGRQH010000001">
    <property type="protein sequence ID" value="MBR0558503.1"/>
    <property type="molecule type" value="Genomic_DNA"/>
</dbReference>